<accession>A0A077KXZ1</accession>
<feature type="compositionally biased region" description="Basic and acidic residues" evidence="1">
    <location>
        <begin position="1"/>
        <end position="13"/>
    </location>
</feature>
<feature type="compositionally biased region" description="Basic and acidic residues" evidence="1">
    <location>
        <begin position="113"/>
        <end position="128"/>
    </location>
</feature>
<dbReference type="Pfam" id="PF14408">
    <property type="entry name" value="Actino_peptide"/>
    <property type="match status" value="1"/>
</dbReference>
<name>A0A077KXZ1_9ACTN</name>
<dbReference type="AlphaFoldDB" id="A0A077KXZ1"/>
<proteinExistence type="predicted"/>
<reference evidence="2" key="1">
    <citation type="journal article" date="2013" name="J. Antibiot.">
        <title>Identification of the incednine biosynthetic gene cluster: characterization of novel beta-glutamate-beta-decarboxylase IdnL3.</title>
        <authorList>
            <person name="Takaishi M."/>
            <person name="Kudo F."/>
            <person name="Eguchi T."/>
        </authorList>
    </citation>
    <scope>NUCLEOTIDE SEQUENCE</scope>
    <source>
        <strain evidence="2">ML694-90F3</strain>
    </source>
</reference>
<protein>
    <recommendedName>
        <fullName evidence="3">ATP-grasp-modified RiPP</fullName>
    </recommendedName>
</protein>
<feature type="region of interest" description="Disordered" evidence="1">
    <location>
        <begin position="79"/>
        <end position="128"/>
    </location>
</feature>
<evidence type="ECO:0008006" key="3">
    <source>
        <dbReference type="Google" id="ProtNLM"/>
    </source>
</evidence>
<evidence type="ECO:0000313" key="2">
    <source>
        <dbReference type="EMBL" id="BAP34759.1"/>
    </source>
</evidence>
<dbReference type="InterPro" id="IPR026496">
    <property type="entry name" value="GRASP_targ"/>
</dbReference>
<feature type="region of interest" description="Disordered" evidence="1">
    <location>
        <begin position="1"/>
        <end position="26"/>
    </location>
</feature>
<sequence length="128" mass="13858">MVRGEYGARRAPQERSIACGPPLNRNLQRHSGEIVISRSTSVPWGLSRMEPYPSARPETVDTVTLVGLDPLTQTGIYHDAAGNTVEMGKHSTHKAVETQSRTNPGDGAGPGVKDQDHDQRSEADQAQD</sequence>
<dbReference type="EMBL" id="AB767280">
    <property type="protein sequence ID" value="BAP34759.1"/>
    <property type="molecule type" value="Genomic_DNA"/>
</dbReference>
<dbReference type="InterPro" id="IPR025843">
    <property type="entry name" value="Actino_peptide"/>
</dbReference>
<evidence type="ECO:0000256" key="1">
    <source>
        <dbReference type="SAM" id="MobiDB-lite"/>
    </source>
</evidence>
<dbReference type="NCBIfam" id="TIGR04186">
    <property type="entry name" value="GRASP_targ"/>
    <property type="match status" value="1"/>
</dbReference>
<organism evidence="2">
    <name type="scientific">Streptomyces sp. ML694-90F3</name>
    <dbReference type="NCBI Taxonomy" id="1265536"/>
    <lineage>
        <taxon>Bacteria</taxon>
        <taxon>Bacillati</taxon>
        <taxon>Actinomycetota</taxon>
        <taxon>Actinomycetes</taxon>
        <taxon>Kitasatosporales</taxon>
        <taxon>Streptomycetaceae</taxon>
        <taxon>Streptomyces</taxon>
    </lineage>
</organism>